<keyword evidence="1" id="KW-1133">Transmembrane helix</keyword>
<reference evidence="3" key="1">
    <citation type="journal article" date="2022" name="Microbiol. Resour. Announc.">
        <title>Draft Genome Sequence of a Methanogenic Archaeon from West Spitsbergen Permafrost.</title>
        <authorList>
            <person name="Trubitsyn V."/>
            <person name="Rivkina E."/>
            <person name="Shcherbakova V."/>
        </authorList>
    </citation>
    <scope>NUCLEOTIDE SEQUENCE [LARGE SCALE GENOMIC DNA]</scope>
    <source>
        <strain evidence="3">VT</strain>
    </source>
</reference>
<name>A0A8T5UWQ4_9EURY</name>
<keyword evidence="3" id="KW-1185">Reference proteome</keyword>
<keyword evidence="2" id="KW-0378">Hydrolase</keyword>
<feature type="transmembrane region" description="Helical" evidence="1">
    <location>
        <begin position="200"/>
        <end position="216"/>
    </location>
</feature>
<dbReference type="AlphaFoldDB" id="A0A8T5UWQ4"/>
<proteinExistence type="predicted"/>
<evidence type="ECO:0000256" key="1">
    <source>
        <dbReference type="SAM" id="Phobius"/>
    </source>
</evidence>
<feature type="transmembrane region" description="Helical" evidence="1">
    <location>
        <begin position="149"/>
        <end position="169"/>
    </location>
</feature>
<evidence type="ECO:0000313" key="2">
    <source>
        <dbReference type="EMBL" id="MBZ2166727.1"/>
    </source>
</evidence>
<comment type="caution">
    <text evidence="2">The sequence shown here is derived from an EMBL/GenBank/DDBJ whole genome shotgun (WGS) entry which is preliminary data.</text>
</comment>
<organism evidence="2 3">
    <name type="scientific">Methanobacterium spitsbergense</name>
    <dbReference type="NCBI Taxonomy" id="2874285"/>
    <lineage>
        <taxon>Archaea</taxon>
        <taxon>Methanobacteriati</taxon>
        <taxon>Methanobacteriota</taxon>
        <taxon>Methanomada group</taxon>
        <taxon>Methanobacteria</taxon>
        <taxon>Methanobacteriales</taxon>
        <taxon>Methanobacteriaceae</taxon>
        <taxon>Methanobacterium</taxon>
    </lineage>
</organism>
<keyword evidence="2" id="KW-0540">Nuclease</keyword>
<evidence type="ECO:0000313" key="3">
    <source>
        <dbReference type="Proteomes" id="UP000825933"/>
    </source>
</evidence>
<gene>
    <name evidence="2" type="ORF">K8N75_11840</name>
</gene>
<keyword evidence="2" id="KW-0255">Endonuclease</keyword>
<dbReference type="Proteomes" id="UP000825933">
    <property type="component" value="Unassembled WGS sequence"/>
</dbReference>
<protein>
    <submittedName>
        <fullName evidence="2">Restriction endonuclease</fullName>
    </submittedName>
</protein>
<dbReference type="EMBL" id="JAIOUQ010000014">
    <property type="protein sequence ID" value="MBZ2166727.1"/>
    <property type="molecule type" value="Genomic_DNA"/>
</dbReference>
<feature type="transmembrane region" description="Helical" evidence="1">
    <location>
        <begin position="176"/>
        <end position="194"/>
    </location>
</feature>
<keyword evidence="1" id="KW-0472">Membrane</keyword>
<feature type="transmembrane region" description="Helical" evidence="1">
    <location>
        <begin position="45"/>
        <end position="66"/>
    </location>
</feature>
<feature type="transmembrane region" description="Helical" evidence="1">
    <location>
        <begin position="115"/>
        <end position="137"/>
    </location>
</feature>
<feature type="transmembrane region" description="Helical" evidence="1">
    <location>
        <begin position="12"/>
        <end position="33"/>
    </location>
</feature>
<keyword evidence="1" id="KW-0812">Transmembrane</keyword>
<dbReference type="GO" id="GO:0004519">
    <property type="term" value="F:endonuclease activity"/>
    <property type="evidence" value="ECO:0007669"/>
    <property type="project" value="UniProtKB-KW"/>
</dbReference>
<dbReference type="RefSeq" id="WP_223792269.1">
    <property type="nucleotide sequence ID" value="NZ_JAIOUQ010000014.1"/>
</dbReference>
<accession>A0A8T5UWQ4</accession>
<sequence>MIYNLNKFNLENLYFSFIGISGLIILAVMLIYLPPTGFMYNFQKPLLFLIFIIICIMGMVAAISPTKCIGLLKIKKHIQEVNSVDKKSDKKEFMGHHPDCDNFKNHTYTLMGKKYCAGCSGLFTGSLIAVIGIIIYYFHGMPVSNPNMIFDIGFLFVLTGLLQSFLLNIPSNTGKFIFNLILVVGAFLMLIGIAEITGSIFIQLYFLLLVFIWIMARISNSEKKHGDICEKCSEGSYCDYR</sequence>